<evidence type="ECO:0000259" key="12">
    <source>
        <dbReference type="PROSITE" id="PS50927"/>
    </source>
</evidence>
<evidence type="ECO:0000313" key="13">
    <source>
        <dbReference type="EMBL" id="PRQ26791.1"/>
    </source>
</evidence>
<dbReference type="FunFam" id="3.30.200.20:FF:000924">
    <property type="entry name" value="Uncharacterized protein"/>
    <property type="match status" value="1"/>
</dbReference>
<dbReference type="InterPro" id="IPR036426">
    <property type="entry name" value="Bulb-type_lectin_dom_sf"/>
</dbReference>
<keyword evidence="8" id="KW-0067">ATP-binding</keyword>
<dbReference type="Proteomes" id="UP000238479">
    <property type="component" value="Chromosome 6"/>
</dbReference>
<reference evidence="13 14" key="1">
    <citation type="journal article" date="2018" name="Nat. Genet.">
        <title>The Rosa genome provides new insights in the design of modern roses.</title>
        <authorList>
            <person name="Bendahmane M."/>
        </authorList>
    </citation>
    <scope>NUCLEOTIDE SEQUENCE [LARGE SCALE GENOMIC DNA]</scope>
    <source>
        <strain evidence="14">cv. Old Blush</strain>
    </source>
</reference>
<dbReference type="InterPro" id="IPR008271">
    <property type="entry name" value="Ser/Thr_kinase_AS"/>
</dbReference>
<evidence type="ECO:0000256" key="1">
    <source>
        <dbReference type="ARBA" id="ARBA00004251"/>
    </source>
</evidence>
<evidence type="ECO:0000256" key="10">
    <source>
        <dbReference type="ARBA" id="ARBA00023180"/>
    </source>
</evidence>
<accession>A0A2P6PXY5</accession>
<sequence length="549" mass="61126">MAIDGQILVSAGGVFELGLFNESFSGYHYLGIWLRADASKVVWVDRDNPILDSSGMLQILSGNLVLADRRQVQLIVNSGSLARVTANTSATLLDTGNFVLKETDTGTKIWQSFDIPTDTYLPGMELGFFGLNIGRKDGAKMEIGFWNGNGIRFIFENSSAGNMYDFSFQSNANEAVYTFTTSKTYDLVWFVMSYMGNLKQYFMVDGKISSLNHALCEDSAGGNTGTCFSSIPSNCGNGDSFFQMNGLLPSTFNSTGSVNMAITDCETFCKNNCSCTAFASVQNGPTRIAKVFLTFNFCISCGFNQGMLLVEGQEIAVKRLSKISRRGSKEFQNEVSVICKLQHRNLVRLLGCCIEAEESILIYEYMPNKSLDSFIFDSTKQVLSDWRRRINIIEGIAQGLLYLHKYSRLRIIHRDLKTSNILLDSDMNPKISDFGMARIFRDNDIRGKTNWVVGTFSMELMDPTLCASCSSSEVIRCIQMGLLCVQERAMDRPTMLDVVSLLSNQSFALPLPKEPAFLRQLSSTDADSSSSMQRYYSQNDITISEEHGR</sequence>
<dbReference type="InterPro" id="IPR003609">
    <property type="entry name" value="Pan_app"/>
</dbReference>
<evidence type="ECO:0000256" key="4">
    <source>
        <dbReference type="ARBA" id="ARBA00022679"/>
    </source>
</evidence>
<dbReference type="SUPFAM" id="SSF51110">
    <property type="entry name" value="alpha-D-mannose-specific plant lectins"/>
    <property type="match status" value="1"/>
</dbReference>
<dbReference type="InterPro" id="IPR011009">
    <property type="entry name" value="Kinase-like_dom_sf"/>
</dbReference>
<name>A0A2P6PXY5_ROSCH</name>
<keyword evidence="5" id="KW-0732">Signal</keyword>
<dbReference type="EMBL" id="PDCK01000044">
    <property type="protein sequence ID" value="PRQ26791.1"/>
    <property type="molecule type" value="Genomic_DNA"/>
</dbReference>
<dbReference type="FunFam" id="1.10.510.10:FF:001019">
    <property type="entry name" value="G-type lectin S-receptor-like serine/threonine-protein kinase B120"/>
    <property type="match status" value="1"/>
</dbReference>
<evidence type="ECO:0000256" key="7">
    <source>
        <dbReference type="ARBA" id="ARBA00022777"/>
    </source>
</evidence>
<dbReference type="GO" id="GO:0004674">
    <property type="term" value="F:protein serine/threonine kinase activity"/>
    <property type="evidence" value="ECO:0007669"/>
    <property type="project" value="UniProtKB-KW"/>
</dbReference>
<dbReference type="Pfam" id="PF01453">
    <property type="entry name" value="B_lectin"/>
    <property type="match status" value="1"/>
</dbReference>
<dbReference type="CDD" id="cd00028">
    <property type="entry name" value="B_lectin"/>
    <property type="match status" value="1"/>
</dbReference>
<evidence type="ECO:0000259" key="11">
    <source>
        <dbReference type="PROSITE" id="PS50011"/>
    </source>
</evidence>
<evidence type="ECO:0008006" key="15">
    <source>
        <dbReference type="Google" id="ProtNLM"/>
    </source>
</evidence>
<keyword evidence="2" id="KW-0472">Membrane</keyword>
<dbReference type="SUPFAM" id="SSF56112">
    <property type="entry name" value="Protein kinase-like (PK-like)"/>
    <property type="match status" value="1"/>
</dbReference>
<dbReference type="InterPro" id="IPR000719">
    <property type="entry name" value="Prot_kinase_dom"/>
</dbReference>
<dbReference type="InterPro" id="IPR001245">
    <property type="entry name" value="Ser-Thr/Tyr_kinase_cat_dom"/>
</dbReference>
<dbReference type="SMART" id="SM00220">
    <property type="entry name" value="S_TKc"/>
    <property type="match status" value="1"/>
</dbReference>
<proteinExistence type="predicted"/>
<keyword evidence="7" id="KW-0418">Kinase</keyword>
<evidence type="ECO:0000256" key="9">
    <source>
        <dbReference type="ARBA" id="ARBA00023157"/>
    </source>
</evidence>
<evidence type="ECO:0000256" key="6">
    <source>
        <dbReference type="ARBA" id="ARBA00022741"/>
    </source>
</evidence>
<keyword evidence="4 13" id="KW-0808">Transferase</keyword>
<feature type="domain" description="Bulb-type lectin" evidence="12">
    <location>
        <begin position="1"/>
        <end position="113"/>
    </location>
</feature>
<comment type="caution">
    <text evidence="13">The sequence shown here is derived from an EMBL/GenBank/DDBJ whole genome shotgun (WGS) entry which is preliminary data.</text>
</comment>
<keyword evidence="9" id="KW-1015">Disulfide bond</keyword>
<dbReference type="SMART" id="SM00108">
    <property type="entry name" value="B_lectin"/>
    <property type="match status" value="1"/>
</dbReference>
<feature type="domain" description="Protein kinase" evidence="11">
    <location>
        <begin position="277"/>
        <end position="549"/>
    </location>
</feature>
<evidence type="ECO:0000256" key="3">
    <source>
        <dbReference type="ARBA" id="ARBA00022527"/>
    </source>
</evidence>
<evidence type="ECO:0000256" key="5">
    <source>
        <dbReference type="ARBA" id="ARBA00022729"/>
    </source>
</evidence>
<gene>
    <name evidence="13" type="ORF">RchiOBHm_Chr6g0298441</name>
</gene>
<dbReference type="Pfam" id="PF08276">
    <property type="entry name" value="PAN_2"/>
    <property type="match status" value="1"/>
</dbReference>
<organism evidence="13 14">
    <name type="scientific">Rosa chinensis</name>
    <name type="common">China rose</name>
    <dbReference type="NCBI Taxonomy" id="74649"/>
    <lineage>
        <taxon>Eukaryota</taxon>
        <taxon>Viridiplantae</taxon>
        <taxon>Streptophyta</taxon>
        <taxon>Embryophyta</taxon>
        <taxon>Tracheophyta</taxon>
        <taxon>Spermatophyta</taxon>
        <taxon>Magnoliopsida</taxon>
        <taxon>eudicotyledons</taxon>
        <taxon>Gunneridae</taxon>
        <taxon>Pentapetalae</taxon>
        <taxon>rosids</taxon>
        <taxon>fabids</taxon>
        <taxon>Rosales</taxon>
        <taxon>Rosaceae</taxon>
        <taxon>Rosoideae</taxon>
        <taxon>Rosoideae incertae sedis</taxon>
        <taxon>Rosa</taxon>
    </lineage>
</organism>
<dbReference type="InterPro" id="IPR001480">
    <property type="entry name" value="Bulb-type_lectin_dom"/>
</dbReference>
<evidence type="ECO:0000313" key="14">
    <source>
        <dbReference type="Proteomes" id="UP000238479"/>
    </source>
</evidence>
<evidence type="ECO:0000256" key="8">
    <source>
        <dbReference type="ARBA" id="ARBA00022840"/>
    </source>
</evidence>
<dbReference type="PROSITE" id="PS50927">
    <property type="entry name" value="BULB_LECTIN"/>
    <property type="match status" value="1"/>
</dbReference>
<dbReference type="Pfam" id="PF07714">
    <property type="entry name" value="PK_Tyr_Ser-Thr"/>
    <property type="match status" value="1"/>
</dbReference>
<evidence type="ECO:0000256" key="2">
    <source>
        <dbReference type="ARBA" id="ARBA00022475"/>
    </source>
</evidence>
<comment type="subcellular location">
    <subcellularLocation>
        <location evidence="1">Cell membrane</location>
        <topology evidence="1">Single-pass type I membrane protein</topology>
    </subcellularLocation>
</comment>
<dbReference type="Gene3D" id="3.30.200.20">
    <property type="entry name" value="Phosphorylase Kinase, domain 1"/>
    <property type="match status" value="1"/>
</dbReference>
<keyword evidence="10" id="KW-0325">Glycoprotein</keyword>
<protein>
    <recommendedName>
        <fullName evidence="15">Protein kinase domain-containing protein</fullName>
    </recommendedName>
</protein>
<dbReference type="AlphaFoldDB" id="A0A2P6PXY5"/>
<dbReference type="Gene3D" id="2.90.10.10">
    <property type="entry name" value="Bulb-type lectin domain"/>
    <property type="match status" value="1"/>
</dbReference>
<dbReference type="GO" id="GO:0005524">
    <property type="term" value="F:ATP binding"/>
    <property type="evidence" value="ECO:0007669"/>
    <property type="project" value="UniProtKB-KW"/>
</dbReference>
<dbReference type="GO" id="GO:0005886">
    <property type="term" value="C:plasma membrane"/>
    <property type="evidence" value="ECO:0007669"/>
    <property type="project" value="UniProtKB-SubCell"/>
</dbReference>
<keyword evidence="6" id="KW-0547">Nucleotide-binding</keyword>
<dbReference type="Gene3D" id="1.10.510.10">
    <property type="entry name" value="Transferase(Phosphotransferase) domain 1"/>
    <property type="match status" value="1"/>
</dbReference>
<dbReference type="PANTHER" id="PTHR27002">
    <property type="entry name" value="RECEPTOR-LIKE SERINE/THREONINE-PROTEIN KINASE SD1-8"/>
    <property type="match status" value="1"/>
</dbReference>
<keyword evidence="14" id="KW-1185">Reference proteome</keyword>
<keyword evidence="3" id="KW-0723">Serine/threonine-protein kinase</keyword>
<dbReference type="PANTHER" id="PTHR27002:SF1055">
    <property type="entry name" value="RECEPTOR-LIKE SERINE_THREONINE-PROTEIN KINASE"/>
    <property type="match status" value="1"/>
</dbReference>
<keyword evidence="2" id="KW-1003">Cell membrane</keyword>
<dbReference type="Gramene" id="PRQ26791">
    <property type="protein sequence ID" value="PRQ26791"/>
    <property type="gene ID" value="RchiOBHm_Chr6g0298441"/>
</dbReference>
<dbReference type="PROSITE" id="PS50011">
    <property type="entry name" value="PROTEIN_KINASE_DOM"/>
    <property type="match status" value="1"/>
</dbReference>
<dbReference type="PROSITE" id="PS00108">
    <property type="entry name" value="PROTEIN_KINASE_ST"/>
    <property type="match status" value="1"/>
</dbReference>